<dbReference type="InterPro" id="IPR034812">
    <property type="entry name" value="Ppo-like_N"/>
</dbReference>
<dbReference type="Gene3D" id="1.10.630.10">
    <property type="entry name" value="Cytochrome P450"/>
    <property type="match status" value="1"/>
</dbReference>
<dbReference type="Pfam" id="PF00067">
    <property type="entry name" value="p450"/>
    <property type="match status" value="1"/>
</dbReference>
<evidence type="ECO:0000256" key="5">
    <source>
        <dbReference type="ARBA" id="ARBA00022617"/>
    </source>
</evidence>
<dbReference type="VEuPathDB" id="FungiDB:jhhlp_004427"/>
<dbReference type="STRING" id="41688.A0A2N3NBH6"/>
<keyword evidence="7" id="KW-0223">Dioxygenase</keyword>
<dbReference type="OrthoDB" id="823504at2759"/>
<comment type="caution">
    <text evidence="13">The sequence shown here is derived from an EMBL/GenBank/DDBJ whole genome shotgun (WGS) entry which is preliminary data.</text>
</comment>
<evidence type="ECO:0000256" key="9">
    <source>
        <dbReference type="ARBA" id="ARBA00023004"/>
    </source>
</evidence>
<dbReference type="InterPro" id="IPR037120">
    <property type="entry name" value="Haem_peroxidase_sf_animal"/>
</dbReference>
<dbReference type="InterPro" id="IPR050783">
    <property type="entry name" value="Oxylipin_biosynth_metab"/>
</dbReference>
<dbReference type="CDD" id="cd20612">
    <property type="entry name" value="CYP_LDS-like_C"/>
    <property type="match status" value="1"/>
</dbReference>
<dbReference type="InParanoid" id="A0A2N3NBH6"/>
<dbReference type="PANTHER" id="PTHR11903:SF37">
    <property type="entry name" value="PSI-PRODUCING OXYGENASE A"/>
    <property type="match status" value="1"/>
</dbReference>
<organism evidence="13 14">
    <name type="scientific">Lomentospora prolificans</name>
    <dbReference type="NCBI Taxonomy" id="41688"/>
    <lineage>
        <taxon>Eukaryota</taxon>
        <taxon>Fungi</taxon>
        <taxon>Dikarya</taxon>
        <taxon>Ascomycota</taxon>
        <taxon>Pezizomycotina</taxon>
        <taxon>Sordariomycetes</taxon>
        <taxon>Hypocreomycetidae</taxon>
        <taxon>Microascales</taxon>
        <taxon>Microascaceae</taxon>
        <taxon>Lomentospora</taxon>
    </lineage>
</organism>
<evidence type="ECO:0000256" key="6">
    <source>
        <dbReference type="ARBA" id="ARBA00022723"/>
    </source>
</evidence>
<dbReference type="InterPro" id="IPR019791">
    <property type="entry name" value="Haem_peroxidase_animal"/>
</dbReference>
<dbReference type="EMBL" id="NLAX01000010">
    <property type="protein sequence ID" value="PKS09805.1"/>
    <property type="molecule type" value="Genomic_DNA"/>
</dbReference>
<dbReference type="PROSITE" id="PS00086">
    <property type="entry name" value="CYTOCHROME_P450"/>
    <property type="match status" value="1"/>
</dbReference>
<proteinExistence type="predicted"/>
<evidence type="ECO:0000313" key="14">
    <source>
        <dbReference type="Proteomes" id="UP000233524"/>
    </source>
</evidence>
<keyword evidence="14" id="KW-1185">Reference proteome</keyword>
<dbReference type="SUPFAM" id="SSF48264">
    <property type="entry name" value="Cytochrome P450"/>
    <property type="match status" value="1"/>
</dbReference>
<dbReference type="GO" id="GO:0004601">
    <property type="term" value="F:peroxidase activity"/>
    <property type="evidence" value="ECO:0007669"/>
    <property type="project" value="UniProtKB-KW"/>
</dbReference>
<comment type="subunit">
    <text evidence="2">Homotetramer.</text>
</comment>
<feature type="region of interest" description="Disordered" evidence="12">
    <location>
        <begin position="9"/>
        <end position="89"/>
    </location>
</feature>
<feature type="binding site" description="axial binding residue" evidence="11">
    <location>
        <position position="469"/>
    </location>
    <ligand>
        <name>heme b</name>
        <dbReference type="ChEBI" id="CHEBI:60344"/>
    </ligand>
    <ligandPart>
        <name>Fe</name>
        <dbReference type="ChEBI" id="CHEBI:18248"/>
    </ligandPart>
</feature>
<feature type="region of interest" description="Disordered" evidence="12">
    <location>
        <begin position="1061"/>
        <end position="1086"/>
    </location>
</feature>
<evidence type="ECO:0000256" key="2">
    <source>
        <dbReference type="ARBA" id="ARBA00011881"/>
    </source>
</evidence>
<dbReference type="SUPFAM" id="SSF48113">
    <property type="entry name" value="Heme-dependent peroxidases"/>
    <property type="match status" value="1"/>
</dbReference>
<keyword evidence="9 11" id="KW-0408">Iron</keyword>
<keyword evidence="5 11" id="KW-0349">Heme</keyword>
<evidence type="ECO:0000256" key="11">
    <source>
        <dbReference type="PIRSR" id="PIRSR619791-2"/>
    </source>
</evidence>
<dbReference type="Pfam" id="PF03098">
    <property type="entry name" value="An_peroxidase"/>
    <property type="match status" value="2"/>
</dbReference>
<dbReference type="CDD" id="cd09817">
    <property type="entry name" value="linoleate_diol_synthase_like"/>
    <property type="match status" value="1"/>
</dbReference>
<feature type="compositionally biased region" description="Polar residues" evidence="12">
    <location>
        <begin position="69"/>
        <end position="89"/>
    </location>
</feature>
<evidence type="ECO:0000256" key="12">
    <source>
        <dbReference type="SAM" id="MobiDB-lite"/>
    </source>
</evidence>
<dbReference type="PROSITE" id="PS50292">
    <property type="entry name" value="PEROXIDASE_3"/>
    <property type="match status" value="1"/>
</dbReference>
<dbReference type="GO" id="GO:0004497">
    <property type="term" value="F:monooxygenase activity"/>
    <property type="evidence" value="ECO:0007669"/>
    <property type="project" value="InterPro"/>
</dbReference>
<dbReference type="GO" id="GO:0006631">
    <property type="term" value="P:fatty acid metabolic process"/>
    <property type="evidence" value="ECO:0007669"/>
    <property type="project" value="UniProtKB-ARBA"/>
</dbReference>
<keyword evidence="10" id="KW-0413">Isomerase</keyword>
<keyword evidence="8" id="KW-0560">Oxidoreductase</keyword>
<dbReference type="InterPro" id="IPR017972">
    <property type="entry name" value="Cyt_P450_CS"/>
</dbReference>
<dbReference type="GO" id="GO:0020037">
    <property type="term" value="F:heme binding"/>
    <property type="evidence" value="ECO:0007669"/>
    <property type="project" value="InterPro"/>
</dbReference>
<reference evidence="13 14" key="1">
    <citation type="journal article" date="2017" name="G3 (Bethesda)">
        <title>First Draft Genome Sequence of the Pathogenic Fungus Lomentospora prolificans (Formerly Scedosporium prolificans).</title>
        <authorList>
            <person name="Luo R."/>
            <person name="Zimin A."/>
            <person name="Workman R."/>
            <person name="Fan Y."/>
            <person name="Pertea G."/>
            <person name="Grossman N."/>
            <person name="Wear M.P."/>
            <person name="Jia B."/>
            <person name="Miller H."/>
            <person name="Casadevall A."/>
            <person name="Timp W."/>
            <person name="Zhang S.X."/>
            <person name="Salzberg S.L."/>
        </authorList>
    </citation>
    <scope>NUCLEOTIDE SEQUENCE [LARGE SCALE GENOMIC DNA]</scope>
    <source>
        <strain evidence="13 14">JHH-5317</strain>
    </source>
</reference>
<dbReference type="PANTHER" id="PTHR11903">
    <property type="entry name" value="PROSTAGLANDIN G/H SYNTHASE"/>
    <property type="match status" value="1"/>
</dbReference>
<dbReference type="GO" id="GO:0006979">
    <property type="term" value="P:response to oxidative stress"/>
    <property type="evidence" value="ECO:0007669"/>
    <property type="project" value="InterPro"/>
</dbReference>
<dbReference type="GO" id="GO:0016705">
    <property type="term" value="F:oxidoreductase activity, acting on paired donors, with incorporation or reduction of molecular oxygen"/>
    <property type="evidence" value="ECO:0007669"/>
    <property type="project" value="InterPro"/>
</dbReference>
<keyword evidence="6 11" id="KW-0479">Metal-binding</keyword>
<dbReference type="InterPro" id="IPR010255">
    <property type="entry name" value="Haem_peroxidase_sf"/>
</dbReference>
<evidence type="ECO:0000256" key="10">
    <source>
        <dbReference type="ARBA" id="ARBA00023235"/>
    </source>
</evidence>
<feature type="compositionally biased region" description="Low complexity" evidence="12">
    <location>
        <begin position="55"/>
        <end position="68"/>
    </location>
</feature>
<comment type="catalytic activity">
    <reaction evidence="1">
        <text>(9Z,12Z)-octadecadienoate + O2 = (8R,9Z,12Z)-8-hydroperoxyoctadeca-9,12-dienoate</text>
        <dbReference type="Rhea" id="RHEA:25395"/>
        <dbReference type="ChEBI" id="CHEBI:15379"/>
        <dbReference type="ChEBI" id="CHEBI:30245"/>
        <dbReference type="ChEBI" id="CHEBI:58659"/>
        <dbReference type="EC" id="1.13.11.60"/>
    </reaction>
</comment>
<evidence type="ECO:0000256" key="1">
    <source>
        <dbReference type="ARBA" id="ARBA00000699"/>
    </source>
</evidence>
<gene>
    <name evidence="13" type="ORF">jhhlp_004427</name>
</gene>
<evidence type="ECO:0000256" key="7">
    <source>
        <dbReference type="ARBA" id="ARBA00022964"/>
    </source>
</evidence>
<dbReference type="AlphaFoldDB" id="A0A2N3NBH6"/>
<dbReference type="Gene3D" id="1.10.640.10">
    <property type="entry name" value="Haem peroxidase domain superfamily, animal type"/>
    <property type="match status" value="1"/>
</dbReference>
<accession>A0A2N3NBH6</accession>
<dbReference type="Proteomes" id="UP000233524">
    <property type="component" value="Unassembled WGS sequence"/>
</dbReference>
<dbReference type="EC" id="1.13.11.60" evidence="3"/>
<protein>
    <recommendedName>
        <fullName evidence="3">linoleate 8R-lipoxygenase</fullName>
        <ecNumber evidence="3">1.13.11.60</ecNumber>
    </recommendedName>
</protein>
<dbReference type="InterPro" id="IPR036396">
    <property type="entry name" value="Cyt_P450_sf"/>
</dbReference>
<sequence>MADKLLGLLGGSPNGKADGNAHGHADGHANGNGNGHSQCPYNGKAHGDGNGMLQPSISSVPPSPMSTSYEFASQASGNNSNKSAPSPDLSTRLSWVAKAVLRSFSAIPKTPYSTAGNNVDGSATTGLLEDVQKMGFKDVETLLEFLHTAVHGVQDDSKLLLERVVDLLSKLPATSREGHSLESGLIHQLWSSLQHPVLTTLDEGFKYREADGSNNNLYMPQLGAANTPYVRTTRPIAYQRPDVPEPSLLFDTLMRRGEGFQPHPNNISSVLFYMATLITHDIFQSDGKRNGINLTSSYLDLAPLYGRNKEEQLHVRAMVGGRLKPDCFSSKRVHGFPPGVGVLIIMFNRFHNYVVTQLAAINEGGRFQKEPAARELQGKSEEAQKALRDAALAKYDEDLFQTGRLITCGLYVNIILRDYVRTILNVNRSDTSWALDPRIKDGHNIFSKPTPEATGNQVSVEFNFLYRWHSTVSPRDQKWTEDAFKEILGTDDPESLKFEEFLSKLHGFEAGLDEDPVKRAFHNVKRNADGSLPDDDLVKIWCESVEDVAGSFGANRVPPVFKHIEILGIVQARKWNVATLNEFRDFFGLTRHRTFEDINPDPEVARKLRNLYDSPDVVELYPGLVVEKAKPPIDPGSGLCVNFTTSRAILSDAVALVRGDRFYTVDYTPKHLTNWGYNEASYDPKVDNSHVFYKLVFRAFPHHFRRDSIYAHFPLTVPSENAKIFAKIQKDHLYSWSKPSPTGDLILVRSYNTIKHVLANQKDYTVIWGDAIRFLTEENGHAPGASFCLAGDGKANAESRKLVLSALYGPEAWESEVSRFYSKMVPVLLKKYSYSWESGAREPGVTRTHEVDIVRDVINLANTRLCAAMFNLPIKIEENPWGVLTEQELYLATTAIFSSIFFDADIAKSLHMRALAKELAGQLERLVVVAAHAVDKAGVLTDAVETVRGYWRGEGFPAIAGYGHEMIRHLLEKDKTVKECVWGNIVPFISSNVPNQSALLSQCIDFYLEEENKHHLAELYRLAHENTDEADEKIMKYMLEGSRIRGTVAVYRDVHISTSLPDSVPRRPTPPTQLTGTLSRPFQPRVPHPLKDGDRILLSLASASRDPAIFPDPDKVRLDRPIDSYIHFGSGPHKCAGMELSVVAQTALFKQIVGLKNLRRAAGARGYMKSMPARKWKGQVRTKETEMEEGAWSGLRVYMMPDQSGYWPVPTTMKLIWDE</sequence>
<dbReference type="PRINTS" id="PR00457">
    <property type="entry name" value="ANPEROXIDASE"/>
</dbReference>
<keyword evidence="4" id="KW-0575">Peroxidase</keyword>
<dbReference type="GO" id="GO:0016853">
    <property type="term" value="F:isomerase activity"/>
    <property type="evidence" value="ECO:0007669"/>
    <property type="project" value="UniProtKB-KW"/>
</dbReference>
<evidence type="ECO:0000313" key="13">
    <source>
        <dbReference type="EMBL" id="PKS09805.1"/>
    </source>
</evidence>
<dbReference type="GO" id="GO:0005506">
    <property type="term" value="F:iron ion binding"/>
    <property type="evidence" value="ECO:0007669"/>
    <property type="project" value="InterPro"/>
</dbReference>
<dbReference type="InterPro" id="IPR001128">
    <property type="entry name" value="Cyt_P450"/>
</dbReference>
<evidence type="ECO:0000256" key="3">
    <source>
        <dbReference type="ARBA" id="ARBA00013239"/>
    </source>
</evidence>
<evidence type="ECO:0000256" key="8">
    <source>
        <dbReference type="ARBA" id="ARBA00023002"/>
    </source>
</evidence>
<dbReference type="GO" id="GO:0052878">
    <property type="term" value="F:linoleate 8R-lipoxygenase activity"/>
    <property type="evidence" value="ECO:0007669"/>
    <property type="project" value="UniProtKB-EC"/>
</dbReference>
<name>A0A2N3NBH6_9PEZI</name>
<evidence type="ECO:0000256" key="4">
    <source>
        <dbReference type="ARBA" id="ARBA00022559"/>
    </source>
</evidence>